<organism evidence="1 2">
    <name type="scientific">Pseudoalteromonas tunicata D2</name>
    <dbReference type="NCBI Taxonomy" id="87626"/>
    <lineage>
        <taxon>Bacteria</taxon>
        <taxon>Pseudomonadati</taxon>
        <taxon>Pseudomonadota</taxon>
        <taxon>Gammaproteobacteria</taxon>
        <taxon>Alteromonadales</taxon>
        <taxon>Pseudoalteromonadaceae</taxon>
        <taxon>Pseudoalteromonas</taxon>
    </lineage>
</organism>
<dbReference type="eggNOG" id="ENOG502Z7N8">
    <property type="taxonomic scope" value="Bacteria"/>
</dbReference>
<evidence type="ECO:0000313" key="1">
    <source>
        <dbReference type="EMBL" id="EAR26393.1"/>
    </source>
</evidence>
<dbReference type="AlphaFoldDB" id="A4CFV6"/>
<sequence length="777" mass="88764">MWQRLGLIVIFCSLAGCAIYGVSQYQQRFGAPSAVERLVEYPAREAIHYLDTVKPIIESRCVVCHGCYDAPCQLKLSSPEGIDRGVSQQLVYDGTRLLAATPQRLFIDAQQTVEWRDRGFNPVLNEFSQTPEANLAASVMYNSLLLKQAHPLPNVAVLGEEFDFGLDRSQSCASIENFDELAINKPHSGMPYGFPALSSSEFKTLEAWMRSGATMAHSPKPSAFELEQMARWEAFLNQDDLKAQLMARYIYEHWFLAHIYFGIEPTTQFFKLVRSSTPPGQPIKQIATTRPFDDPKVKRVYYRLWHDKTTILAKTHLPLALDDDKLARLYQQFLAPQYQVTQLPSYEAAIASNPFKSFEQLPTAAKYQFMLDEAQLIIMGFIKGPVCRGQVALNVINDHFWVFFVDPKQDGSDKMGAFLAKNQDVLTLPAQDESTVLPVASWFKYAQAQIRYLAAKTNLMNQVFADNSKLNLNLIWQGEGVNTNAALTIFRHFDSATVTKGLVGQPPKTAWVLDYALFERIHYLLVAGFDVYGNVGHQLNTRLYMDFLRIEGENNFLALLPEAKREKIRDFWYRNASLSLIRHFQEKHPFSQETGVVYKTDDPQAELYQKLQHHLKQVLDNSHALQSPEDPSILASIEQTTSQAVGFLPQVSFLLVKIDSEYRAFSMIRNNAHFNITSLLNEAAQRAYQEDSLTLAKGFIGDYPAVIWHVAKEELPNFISQLHSLKTEADYHQLKNRYAVRRTNKDFWQYSDLLHDVAKQYQGVEFGLFDYNRYENK</sequence>
<evidence type="ECO:0000313" key="2">
    <source>
        <dbReference type="Proteomes" id="UP000006201"/>
    </source>
</evidence>
<dbReference type="RefSeq" id="WP_009840776.1">
    <property type="nucleotide sequence ID" value="NZ_CH959303.1"/>
</dbReference>
<name>A4CFV6_9GAMM</name>
<dbReference type="InterPro" id="IPR010706">
    <property type="entry name" value="Fatty_acid_cis-trans_isomerase"/>
</dbReference>
<gene>
    <name evidence="1" type="ORF">PTD2_00187</name>
</gene>
<keyword evidence="2" id="KW-1185">Reference proteome</keyword>
<dbReference type="OrthoDB" id="9809746at2"/>
<dbReference type="EMBL" id="AAOH01000016">
    <property type="protein sequence ID" value="EAR26393.1"/>
    <property type="molecule type" value="Genomic_DNA"/>
</dbReference>
<dbReference type="Pfam" id="PF06934">
    <property type="entry name" value="CTI"/>
    <property type="match status" value="1"/>
</dbReference>
<dbReference type="HOGENOM" id="CLU_380276_0_0_6"/>
<accession>A4CFV6</accession>
<comment type="caution">
    <text evidence="1">The sequence shown here is derived from an EMBL/GenBank/DDBJ whole genome shotgun (WGS) entry which is preliminary data.</text>
</comment>
<keyword evidence="1" id="KW-0413">Isomerase</keyword>
<dbReference type="STRING" id="87626.PTD2_00187"/>
<dbReference type="PROSITE" id="PS51257">
    <property type="entry name" value="PROKAR_LIPOPROTEIN"/>
    <property type="match status" value="1"/>
</dbReference>
<dbReference type="GO" id="GO:0016853">
    <property type="term" value="F:isomerase activity"/>
    <property type="evidence" value="ECO:0007669"/>
    <property type="project" value="UniProtKB-KW"/>
</dbReference>
<dbReference type="Proteomes" id="UP000006201">
    <property type="component" value="Unassembled WGS sequence"/>
</dbReference>
<reference evidence="1 2" key="1">
    <citation type="submission" date="2006-02" db="EMBL/GenBank/DDBJ databases">
        <authorList>
            <person name="Moran M.A."/>
            <person name="Kjelleberg S."/>
            <person name="Egan S."/>
            <person name="Saunders N."/>
            <person name="Thomas T."/>
            <person name="Ferriera S."/>
            <person name="Johnson J."/>
            <person name="Kravitz S."/>
            <person name="Halpern A."/>
            <person name="Remington K."/>
            <person name="Beeson K."/>
            <person name="Tran B."/>
            <person name="Rogers Y.-H."/>
            <person name="Friedman R."/>
            <person name="Venter J.C."/>
        </authorList>
    </citation>
    <scope>NUCLEOTIDE SEQUENCE [LARGE SCALE GENOMIC DNA]</scope>
    <source>
        <strain evidence="1 2">D2</strain>
    </source>
</reference>
<protein>
    <submittedName>
        <fullName evidence="1">Putative fatty acid cis/trans isomerase</fullName>
    </submittedName>
</protein>
<proteinExistence type="predicted"/>